<feature type="compositionally biased region" description="Acidic residues" evidence="10">
    <location>
        <begin position="4888"/>
        <end position="4955"/>
    </location>
</feature>
<dbReference type="Proteomes" id="UP000583929">
    <property type="component" value="Unassembled WGS sequence"/>
</dbReference>
<name>A0A7J6HVF0_CANSA</name>
<organism evidence="12 13">
    <name type="scientific">Cannabis sativa</name>
    <name type="common">Hemp</name>
    <name type="synonym">Marijuana</name>
    <dbReference type="NCBI Taxonomy" id="3483"/>
    <lineage>
        <taxon>Eukaryota</taxon>
        <taxon>Viridiplantae</taxon>
        <taxon>Streptophyta</taxon>
        <taxon>Embryophyta</taxon>
        <taxon>Tracheophyta</taxon>
        <taxon>Spermatophyta</taxon>
        <taxon>Magnoliopsida</taxon>
        <taxon>eudicotyledons</taxon>
        <taxon>Gunneridae</taxon>
        <taxon>Pentapetalae</taxon>
        <taxon>rosids</taxon>
        <taxon>fabids</taxon>
        <taxon>Rosales</taxon>
        <taxon>Cannabaceae</taxon>
        <taxon>Cannabis</taxon>
    </lineage>
</organism>
<dbReference type="FunFam" id="3.40.50.410:FF:000114">
    <property type="entry name" value="Midasin"/>
    <property type="match status" value="1"/>
</dbReference>
<dbReference type="Pfam" id="PF07728">
    <property type="entry name" value="AAA_5"/>
    <property type="match status" value="7"/>
</dbReference>
<dbReference type="GO" id="GO:0000055">
    <property type="term" value="P:ribosomal large subunit export from nucleus"/>
    <property type="evidence" value="ECO:0007669"/>
    <property type="project" value="TreeGrafter"/>
</dbReference>
<dbReference type="CDD" id="cd00009">
    <property type="entry name" value="AAA"/>
    <property type="match status" value="3"/>
</dbReference>
<dbReference type="GO" id="GO:0005730">
    <property type="term" value="C:nucleolus"/>
    <property type="evidence" value="ECO:0007669"/>
    <property type="project" value="UniProtKB-SubCell"/>
</dbReference>
<dbReference type="PANTHER" id="PTHR48103">
    <property type="entry name" value="MIDASIN-RELATED"/>
    <property type="match status" value="1"/>
</dbReference>
<dbReference type="PANTHER" id="PTHR48103:SF2">
    <property type="entry name" value="MIDASIN"/>
    <property type="match status" value="1"/>
</dbReference>
<keyword evidence="13" id="KW-1185">Reference proteome</keyword>
<keyword evidence="7 9" id="KW-0143">Chaperone</keyword>
<dbReference type="InterPro" id="IPR040848">
    <property type="entry name" value="AAA_lid_7"/>
</dbReference>
<evidence type="ECO:0000256" key="7">
    <source>
        <dbReference type="ARBA" id="ARBA00023186"/>
    </source>
</evidence>
<feature type="compositionally biased region" description="Basic and acidic residues" evidence="10">
    <location>
        <begin position="4844"/>
        <end position="4856"/>
    </location>
</feature>
<feature type="compositionally biased region" description="Polar residues" evidence="10">
    <location>
        <begin position="4960"/>
        <end position="4971"/>
    </location>
</feature>
<keyword evidence="6 9" id="KW-0067">ATP-binding</keyword>
<dbReference type="FunFam" id="3.40.50.300:FF:001384">
    <property type="entry name" value="Midasin"/>
    <property type="match status" value="1"/>
</dbReference>
<dbReference type="InterPro" id="IPR027417">
    <property type="entry name" value="P-loop_NTPase"/>
</dbReference>
<evidence type="ECO:0000256" key="1">
    <source>
        <dbReference type="ARBA" id="ARBA00004604"/>
    </source>
</evidence>
<dbReference type="FunFam" id="3.40.50.300:FF:000142">
    <property type="entry name" value="Midasin"/>
    <property type="match status" value="1"/>
</dbReference>
<dbReference type="Pfam" id="PF17867">
    <property type="entry name" value="AAA_lid_7"/>
    <property type="match status" value="3"/>
</dbReference>
<feature type="compositionally biased region" description="Acidic residues" evidence="10">
    <location>
        <begin position="4857"/>
        <end position="4869"/>
    </location>
</feature>
<dbReference type="InterPro" id="IPR002035">
    <property type="entry name" value="VWF_A"/>
</dbReference>
<evidence type="ECO:0000256" key="3">
    <source>
        <dbReference type="ARBA" id="ARBA00007188"/>
    </source>
</evidence>
<dbReference type="GO" id="GO:0005524">
    <property type="term" value="F:ATP binding"/>
    <property type="evidence" value="ECO:0007669"/>
    <property type="project" value="UniProtKB-KW"/>
</dbReference>
<evidence type="ECO:0000256" key="8">
    <source>
        <dbReference type="ARBA" id="ARBA00023242"/>
    </source>
</evidence>
<dbReference type="PROSITE" id="PS00675">
    <property type="entry name" value="SIGMA54_INTERACT_1"/>
    <property type="match status" value="1"/>
</dbReference>
<dbReference type="FunFam" id="3.40.50.300:FF:001368">
    <property type="entry name" value="Midasin"/>
    <property type="match status" value="1"/>
</dbReference>
<dbReference type="InterPro" id="IPR036465">
    <property type="entry name" value="vWFA_dom_sf"/>
</dbReference>
<dbReference type="GO" id="GO:0000027">
    <property type="term" value="P:ribosomal large subunit assembly"/>
    <property type="evidence" value="ECO:0007669"/>
    <property type="project" value="InterPro"/>
</dbReference>
<dbReference type="GO" id="GO:0016887">
    <property type="term" value="F:ATP hydrolysis activity"/>
    <property type="evidence" value="ECO:0007669"/>
    <property type="project" value="InterPro"/>
</dbReference>
<dbReference type="Pfam" id="PF21108">
    <property type="entry name" value="MDN1_4th"/>
    <property type="match status" value="1"/>
</dbReference>
<feature type="region of interest" description="Disordered" evidence="10">
    <location>
        <begin position="4690"/>
        <end position="4710"/>
    </location>
</feature>
<dbReference type="InterPro" id="IPR041190">
    <property type="entry name" value="Midasin_AAA_lid_5"/>
</dbReference>
<evidence type="ECO:0000313" key="12">
    <source>
        <dbReference type="EMBL" id="KAF4399294.1"/>
    </source>
</evidence>
<protein>
    <recommendedName>
        <fullName evidence="4 9">Midasin</fullName>
    </recommendedName>
</protein>
<dbReference type="SUPFAM" id="SSF52540">
    <property type="entry name" value="P-loop containing nucleoside triphosphate hydrolases"/>
    <property type="match status" value="6"/>
</dbReference>
<feature type="compositionally biased region" description="Acidic residues" evidence="10">
    <location>
        <begin position="4834"/>
        <end position="4843"/>
    </location>
</feature>
<feature type="compositionally biased region" description="Polar residues" evidence="10">
    <location>
        <begin position="5137"/>
        <end position="5150"/>
    </location>
</feature>
<comment type="caution">
    <text evidence="12">The sequence shown here is derived from an EMBL/GenBank/DDBJ whole genome shotgun (WGS) entry which is preliminary data.</text>
</comment>
<reference evidence="12 13" key="1">
    <citation type="journal article" date="2020" name="bioRxiv">
        <title>Sequence and annotation of 42 cannabis genomes reveals extensive copy number variation in cannabinoid synthesis and pathogen resistance genes.</title>
        <authorList>
            <person name="Mckernan K.J."/>
            <person name="Helbert Y."/>
            <person name="Kane L.T."/>
            <person name="Ebling H."/>
            <person name="Zhang L."/>
            <person name="Liu B."/>
            <person name="Eaton Z."/>
            <person name="Mclaughlin S."/>
            <person name="Kingan S."/>
            <person name="Baybayan P."/>
            <person name="Concepcion G."/>
            <person name="Jordan M."/>
            <person name="Riva A."/>
            <person name="Barbazuk W."/>
            <person name="Harkins T."/>
        </authorList>
    </citation>
    <scope>NUCLEOTIDE SEQUENCE [LARGE SCALE GENOMIC DNA]</scope>
    <source>
        <strain evidence="13">cv. Jamaican Lion 4</strain>
        <tissue evidence="12">Leaf</tissue>
    </source>
</reference>
<evidence type="ECO:0000256" key="4">
    <source>
        <dbReference type="ARBA" id="ARBA00017143"/>
    </source>
</evidence>
<evidence type="ECO:0000256" key="10">
    <source>
        <dbReference type="SAM" id="MobiDB-lite"/>
    </source>
</evidence>
<accession>A0A7J6HVF0</accession>
<gene>
    <name evidence="12" type="ORF">G4B88_022377</name>
</gene>
<dbReference type="SUPFAM" id="SSF53300">
    <property type="entry name" value="vWA-like"/>
    <property type="match status" value="1"/>
</dbReference>
<feature type="compositionally biased region" description="Basic and acidic residues" evidence="10">
    <location>
        <begin position="4815"/>
        <end position="4830"/>
    </location>
</feature>
<dbReference type="InterPro" id="IPR025662">
    <property type="entry name" value="Sigma_54_int_dom_ATP-bd_1"/>
</dbReference>
<evidence type="ECO:0000256" key="6">
    <source>
        <dbReference type="ARBA" id="ARBA00022840"/>
    </source>
</evidence>
<evidence type="ECO:0000259" key="11">
    <source>
        <dbReference type="PROSITE" id="PS50234"/>
    </source>
</evidence>
<keyword evidence="5 9" id="KW-0547">Nucleotide-binding</keyword>
<dbReference type="PIRSF" id="PIRSF010340">
    <property type="entry name" value="Midasin"/>
    <property type="match status" value="1"/>
</dbReference>
<feature type="compositionally biased region" description="Polar residues" evidence="10">
    <location>
        <begin position="5052"/>
        <end position="5075"/>
    </location>
</feature>
<comment type="similarity">
    <text evidence="3 9">Belongs to the midasin family.</text>
</comment>
<dbReference type="Gene3D" id="3.40.50.300">
    <property type="entry name" value="P-loop containing nucleotide triphosphate hydrolases"/>
    <property type="match status" value="7"/>
</dbReference>
<dbReference type="Pfam" id="PF17865">
    <property type="entry name" value="AAA_lid_5"/>
    <property type="match status" value="1"/>
</dbReference>
<feature type="region of interest" description="Disordered" evidence="10">
    <location>
        <begin position="5137"/>
        <end position="5189"/>
    </location>
</feature>
<dbReference type="GO" id="GO:0030687">
    <property type="term" value="C:preribosome, large subunit precursor"/>
    <property type="evidence" value="ECO:0007669"/>
    <property type="project" value="TreeGrafter"/>
</dbReference>
<proteinExistence type="inferred from homology"/>
<dbReference type="PROSITE" id="PS50234">
    <property type="entry name" value="VWFA"/>
    <property type="match status" value="1"/>
</dbReference>
<dbReference type="InterPro" id="IPR012099">
    <property type="entry name" value="Midasin"/>
</dbReference>
<dbReference type="InterPro" id="IPR003593">
    <property type="entry name" value="AAA+_ATPase"/>
</dbReference>
<evidence type="ECO:0000256" key="9">
    <source>
        <dbReference type="PIRNR" id="PIRNR010340"/>
    </source>
</evidence>
<comment type="subcellular location">
    <subcellularLocation>
        <location evidence="1">Nucleus</location>
        <location evidence="1">Nucleolus</location>
    </subcellularLocation>
    <subcellularLocation>
        <location evidence="2">Nucleus</location>
        <location evidence="2">Nucleoplasm</location>
    </subcellularLocation>
</comment>
<feature type="region of interest" description="Disordered" evidence="10">
    <location>
        <begin position="4722"/>
        <end position="5084"/>
    </location>
</feature>
<dbReference type="SMART" id="SM00382">
    <property type="entry name" value="AAA"/>
    <property type="match status" value="5"/>
</dbReference>
<feature type="region of interest" description="Disordered" evidence="10">
    <location>
        <begin position="5103"/>
        <end position="5125"/>
    </location>
</feature>
<evidence type="ECO:0000256" key="5">
    <source>
        <dbReference type="ARBA" id="ARBA00022741"/>
    </source>
</evidence>
<dbReference type="FunFam" id="3.40.50.300:FF:000582">
    <property type="entry name" value="Midasin"/>
    <property type="match status" value="1"/>
</dbReference>
<feature type="compositionally biased region" description="Polar residues" evidence="10">
    <location>
        <begin position="4980"/>
        <end position="5019"/>
    </location>
</feature>
<dbReference type="InterPro" id="IPR048617">
    <property type="entry name" value="MDN1_AAA_lid_4"/>
</dbReference>
<comment type="function">
    <text evidence="9">Nuclear chaperone required for maturation and nuclear export of pre-60S ribosome subunits.</text>
</comment>
<dbReference type="InterPro" id="IPR011704">
    <property type="entry name" value="ATPase_dyneun-rel_AAA"/>
</dbReference>
<dbReference type="FunFam" id="3.40.50.300:FF:001861">
    <property type="entry name" value="Midasin"/>
    <property type="match status" value="1"/>
</dbReference>
<feature type="compositionally biased region" description="Acidic residues" evidence="10">
    <location>
        <begin position="4757"/>
        <end position="4774"/>
    </location>
</feature>
<feature type="compositionally biased region" description="Basic and acidic residues" evidence="10">
    <location>
        <begin position="4738"/>
        <end position="4756"/>
    </location>
</feature>
<sequence length="5546" mass="629005">MAMDKSFSLESALERFLARCPKLLSVQRFAKYAKEGYKVTEDEVVRLLAEVFLLPNYTILLMGCFRPIVRIIVDKAVWLIRLVPNLRSNSNEEAVNFDIDRILIEHSVIEFYNSIGKGLDLHELACLAFCRALDLDPSLSGSVLSYFEFAPPPFQRILVGQPISELCVKAGSHVLLAVRASYRLLLMNFDDFSKLWDWSCFLDLVKQLTNPEMSSCAASVEILSDMCSCNENVEVVCDLCRCTERVEIVTDIKWCAIKILSFVLKLSDRATEKLGIGKEESFFCYLRWEKFCQDVSLEKAGWYISGSSRPNTLERSDFCLKSSVKVFGLDPEPICSSQVSFKEPPIRIQRLAWDHASSSGNPFVLTSAVQKTFETVSLAVSQKWPVLLYGPSGSGKTSLISKLAHLNSERQVVSIPMDDQIDGKTLLGSYVCTERPGEFRWQPGTLSQAIVNGYWVVFEDIDKAPSDVHAILLPLLEGTNSYITGHGEEIRVAENFRLFSTISTSKLEVSSIVKGGNSISVFWRTAMLGPPKVEDLKKIVKESYPNLEPIAEKLVETFDRVKSSPYDQLEGVQYENSDSAGYLSRFSLRDLLKWCKRIAGLGFSFDMNCASLSAHECHCIYQEAVEIFAASSTSVEHRLTIRKDIARMWQVPPSTVGDTLYSADKPIIQDSLTDIKIGRVSLQRTQTSMRAKRKSFVEIRSSLTLLERLAASVKFNEPVLMVGETGTGKTTLVQDLALRLGQKLTVLNLSQQSDVADLLGGFKPMDAQFICFPLYKEFLDLFVEKKSIKANHAFFALLQKNLAKKKWISVIKGLRHGVKFLQDDRSTKSGRKRQKTEEDELRLDNLSGKLEMVEDQLDGSSGIIFSFVEGAFVNALKSGEWILLDEVNLAPPETLQRVVGVLDGDSGSLCLTERGDISCVRRHPNFRLFACMNPATDAGKRDLPFSLRSRFTEYFVDDVSDDEDLTLFVNKFLGDSVSNPELVKNIVSFYKEAKVDAEERLQDGANQKPQYSLRSLYRALEYTRKAKKTFGFQKALYDGFCMFFQTLLDRPSAMLMDKKILSKLMAGKKIPHVPFDDYLVSKVDKADSFTENYILTKSVRENLSIVARAILVKRYPVLLQGPTSSGKTSLVRYLAAITGHEFVRINNHEHTDLQEYLGTYITDAGGKLVFHEGVLVRAVRNGCWIVLDELNLAPSDVLEALNRLLDDNRELFVPELQETIRAHPDFMLFATQNPPTVYGGRKMLSRAFRNRFVEIHVDEIPENELSTIITGRCKIPESYAKKMVDVMKELQLNRQRSKVFAGKHGYITPRDLFRWADRFRIGQGCSYDDLARDGYYLLAERLREEGEKSVIREVLEKHLRVKLVEIDLYKVPGVSNGVGVVNNVQCVSWSKSMERLYFLVERCYKMKEPVLLIGETGGGKTTVCQLLSNRLGLKLHILNCHQYTETSDFLGGFYPIRERSKLMSEYKKIVEELVIPDAFSCCDQVPIISSDISEASATLSLLQATIEKYKQGSISCPSVTDQHMMETLEVMLMELSELHQKWQTIFMWQDGPLVHAMKGGDLFLVDEICLADDSVLERLNSVLEPERTLSLAEKGGSDLEKIVADDKFLLLATMNPGGDFGKKELSPALRNRFTEIWVPPVYDINELRTIALQRVLPNFSCIVDPMLIFWEWFSHLQIGRMLTIRDLLSWVEFVNVTGSRLGAEYACIHGVFLVLLDGLSLGSGIAKTDAGELRKQCLSFLLEQMKVDKANSMYSKLSRMQNYGWGELNTIGDVSLCDNMFGADSFYIQEDVYSTQTSHLSYDESYTIFASLMHSQLAMVSSDRNAMAIGSECCEDNEFKFSAPTTCRNALRVMRAMQLSKPVLLEGSPGVGKTSLIVALGKLHGHKVVRINFSEQTDLMDLLGSDLPVESDDGMKFAWSDGILLQALKEGCWVLLDELNLAPQSVLEGLNAILDHRAEVFIPELGLTFKCPSSFRIFACQNPSYQGCGRKGLPKSFLNRFTKVYVDELVEEDYDSICSLRFPNIPSSLLKNLILFNKRLYEDTMLHHKFAQEGSPWEFNLRDVFRSCEIIYGAPDKSKEYCFLNTVYLQRMRTEDDRRQVLHLYEEIFKVKPYINPSPRVQLNSQYLIVGNTSIERKGVQSSKVSSDSLKVLPAVRQSLEAVAQCMKHQWLCILVGPTSSGKTSLIRLLAELTGNVLNELHLSSGTDISEILGCFEQYNAIRNFRFVVSLVECYMNEYCGSSLEYLQNTLISEGGFISKWFFFLASINHDVLSCFTSSIEEDRKRLANSLTLLDEIIEQLKLVMEESALSLSWSSRELDRATRIVSKLRECLQKRLFSAKFEWVSGQLVKAIDRGEWIVLENANCCNPTVLDRINSLVEPLGSITINECGIVDGKPVILHPHPNFRMFLTVNPTYGEVSRAMRNRGIEIFLMQPCWLPDQSIGFGCDEFELKDVHRFLSLSGIPTESLVQVMAKSHLYARKEGLRFNISITYLELSRWVQLFQQLLMDGNQPIWSLQLSWEYVYISSLGEANGNIVCHAKDTYLSIAGFSDSSLLDSPLCVPGGWPMPLKLRDFVLYPRESTVKQNCMYLSFLAAQYLSCKVREEGCALYQNSTASDYGEPVLMDVKKLHQIMLPCDPNLTTSSSSSSDVELAKSKLLFAAEWVIEQSNEDDLRLYLLWFRTFSSRCHVLSEFSNLVEGVMKHPIWKYMVDCYLKCTPYLIDDVEKFPTPILSTELVDEVLPSSENTKFLCNAIKCVGPLKLTYRQLGDECKNFDNKVIRGFKPLLELLRSFEEDFLKKLVDPSFMLVESPSFDILIQMFSNVLENHIDFWNNIEKYSSNGERSKNTEEDMGKLLISWRLLLRNAAKLKGICSEAFNRLLDESKKLEKVYSWRFHSEKSLLWVYGGHPNLPSSALLFAKQQELLKFCESCWPTETRSLRERSLKPVDHRWIETVASSNSTLRFLVMEGVSMLYCYEEELHVVMHLDEMSEFMQKLGKWFEQAKSNLEKHLQHNKLDVSGANSSTFCSFSNEILCQKSGFDSWRCTLPFVDTTSFYLDMELLQELSSAHLADSRELQLDWTSVSNRLKATLNFSLVFSSRPPQMFLPHQKMLSILDTWTSVDAVNAKVATFVLEMWFRWHQFLWIYCPISIKEFSSQGIPVPDSFQTEDIPIPDASQKKCISLPEMLFQPVMMNTVFQILQSTTAIKDYFSGSLKLKVASCNLWRSLLPGSDLPTFLLSAVRDLFEQIIVAHQKAFDAVVFEQIKSNLCDLRTSMIENGSLKLEKLQSLRSLILSSSHNGLKMSLEKFIAPLLMELYRDCLSTDCISNAGRAWLRLGVLRLNLLLCCDDLDPAMKYHYKDSQLSDKISSCNLEIQVRRECNSLAGWLSTREADKKQVQTLGNLEKEKRRLQRKIVFRSDYRKFKNLKHRCNEFLAHALSKSSEFLWSDIDTMSLEQIPDKGYNWQNTATAFIEKLSDDYPEYIDFVQPVQVAVYEMKLGFSLVVSSLMQKKALTTIKEKSSSSRVNPCKINVVTDSIYTFMRFPLASSPQTVSINLNRELPEFPPYKVEVSADFCAADMDVLKELVSFSCDAVTTNETISRTHLEASLYQNILFRTAHFVSCTQMIDSASFMILDSSFGKLTDFWTSMKFQQAKTREEQSQQYKFRTRAFKIASIFELDISNLEKSFEGGSSSEMKEFFSEWKESVSDDQHVEKEDASNEQDNSDEECNPLEESVLNNVVHIHNQLFGINSLIINSGAYQISDEDRFLSFIDSYTIGTRIVRGLEGSLLCNLDARLAPEHLLRLCLEHKQKFVPSHKAACRYNFYKDSNALEMSKMVKLLQLLQERLYSLLKEWEDHHELRKILNVILALLNIPVTTPLAKVLTGLQLLVNSLQLLQENGSKFPIFDQLEDIRILVESWQKLEFGSWPVLLDEVLHQYDLNAGKLWFPLYPILLKQSSSGMNNNILSLEDFIQTSSIGEFRRRLQLLFAFLGQTHMGSCVNFYSSSFVMENLKILYNVFGFYVQFLPRVSEHIEHTRKGIKEELKQLPKLCSWGINNSKKTRQRFKKLIQKYDDFLQQPVMLFINKDAEQKKGKFQAAHSEKLVSSCASDAILPDDDDRFIWYDDWRKKADGASKSLKLELLSEGEKSNGASKSPKTDLPLKGIIRRCSTSLATSLSYKDAWSAVLCKLNRISRIAVDCDELWNEANKGQQKRRALSELLKLLESTGLSRHKPVFTEDQAKSWWFLEPLHEFLHLLPGQNGLTHEASNAASAKNKFVAEWAATTENYFKSVASVLLLQQICLNCHKDITRDQVDRSGSFLHQLIEIQQKQHNAAVVFAKNLKRFKDCISILKNLFSNCTTTDGGTRTMFCIVQNQDVIFRCMWQQKKIFDCLCSISYDELLLLRTFDNTHLETCDTVKAASQGMLALVEKFFPCFKNSKELLDNTLLGQDRDITKLPASPDLLVISKDTEEVVANNFRLLMDFENHLAMHREDACRSSVKTTLLGHFQEVLKKGKIVEEEFKLATKEKIENASSEIHEEYTSDRIFSELEAEFLLAIKSAFEHIKEAMENYSVADESLGSITSWRFLFESLAMNLSFEHLCSQLLRVISCAKKLLNQFGDKCYNVYAQLEHLHLFLDLMSNFGDGLLQEQLDMHKTVSAVICVLADVLASLYSKGFGICNEDQVDDASCDSFQDASGTGMGEGEGKNDVSDQITDEDQLLGASDKQNEEQDASGEVPNKNDKGIEMEQDFDGKLSDVSEDSEEDMDDDGEEEQLESTMGETGVDSEVVDEKLWNKEEDENPNNSTEKYESGPSVKDADKSSRELRAKDDSSPTADEDGELNPEDADKLDGETGKEDDLCDDDGDDIDDANLDKEEAFADSTGLKPDDLEQSLEEEMDLDKEDVVDSVEDAGPEEQEELTDTGNCEEENPCPDDEAMEYAETGDLDMSSEMEELDKDQEQNAETNTSGSKSEMSGLGISDNLGNNVPNSESQSQPNGDLQESDSNNMVPESNWSNSNDTHSGLAPSRGLPSSNTSELDKMDSELSNSKRETGDQPQTQLPSNETSSVQKSQPNPNRSRGDPYKEWKERVKVFIDLVADETEALDEIHDDNADEFGYVPESEMGTSQALGLATTEQIDTNVNSNKTNENEPTANKDDTTEMEIEEENSEPHPVKNGSSFSKSKIEDKMTPSEMEVTPMVESDEVQAYDDNALAGLSDGLVSVRKAFFNDGVDQLNKLSINDEELGKAQDPEDTSIDSVANSTALWRRYELLTTRLSQELAEQLRLVMEPTLASKLQGDYKTGKRINMKKVIPYIASHFRRDKIWLRRTRPNKRDYQVVIAVDDSRSMSENCCGNVALEALVAVCRAMSQLEMGDLAVASFGKKGNIRLLHDFGQPFTGEAGVKIVSNFTFKQENTIADQPVLDLLTYLHKKLDSAVVKARLPSGQNPLQQLVLIIADGRLTEKEKLRRQVRHFLSRKRMVAFLILDSPQDSIMDIPEIISWKDGPPYPKYMDSFPFPYYIVLRNIEALPRTLADLLRQWFELMQYSKE</sequence>
<dbReference type="EMBL" id="JAATIQ010000021">
    <property type="protein sequence ID" value="KAF4399294.1"/>
    <property type="molecule type" value="Genomic_DNA"/>
</dbReference>
<keyword evidence="8 9" id="KW-0539">Nucleus</keyword>
<dbReference type="GO" id="GO:0005654">
    <property type="term" value="C:nucleoplasm"/>
    <property type="evidence" value="ECO:0007669"/>
    <property type="project" value="UniProtKB-SubCell"/>
</dbReference>
<evidence type="ECO:0000256" key="2">
    <source>
        <dbReference type="ARBA" id="ARBA00004642"/>
    </source>
</evidence>
<evidence type="ECO:0000313" key="13">
    <source>
        <dbReference type="Proteomes" id="UP000583929"/>
    </source>
</evidence>
<feature type="compositionally biased region" description="Basic and acidic residues" evidence="10">
    <location>
        <begin position="5035"/>
        <end position="5051"/>
    </location>
</feature>
<feature type="domain" description="VWFA" evidence="11">
    <location>
        <begin position="5334"/>
        <end position="5534"/>
    </location>
</feature>